<sequence length="305" mass="35481">LLLRIDCHVGVLNRAMEEFLSLKPSPFFDPEKGYLYEKALWEAVDKLKPKGRKLEASLRRALRRAASLGLVEVHDFVDAELARTYLRMGDELPLRVVLMPYYEDYREICSLLRGRSRGRITLGWVKVFVDGSLSARTAYLKEPYADRAGWRGILLRSSREIEQMIYELEDAGLRISLHAIGDAALEECLRAFEAVSPRLPYHRIEHAELITEEQALRVRDLRLLLSLQPGFRPYFRRTYLKALGAVRTRRALPLRLLDRLGVDMIFGSDMLPFNPLYGFRYAVRLLGRKKAEYYYGGWRHEGRYL</sequence>
<proteinExistence type="predicted"/>
<reference evidence="2" key="1">
    <citation type="journal article" date="2020" name="mSystems">
        <title>Genome- and Community-Level Interaction Insights into Carbon Utilization and Element Cycling Functions of Hydrothermarchaeota in Hydrothermal Sediment.</title>
        <authorList>
            <person name="Zhou Z."/>
            <person name="Liu Y."/>
            <person name="Xu W."/>
            <person name="Pan J."/>
            <person name="Luo Z.H."/>
            <person name="Li M."/>
        </authorList>
    </citation>
    <scope>NUCLEOTIDE SEQUENCE [LARGE SCALE GENOMIC DNA]</scope>
    <source>
        <strain evidence="2">HyVt-501</strain>
    </source>
</reference>
<dbReference type="InterPro" id="IPR032466">
    <property type="entry name" value="Metal_Hydrolase"/>
</dbReference>
<dbReference type="Proteomes" id="UP000885792">
    <property type="component" value="Unassembled WGS sequence"/>
</dbReference>
<feature type="non-terminal residue" evidence="2">
    <location>
        <position position="1"/>
    </location>
</feature>
<evidence type="ECO:0000313" key="2">
    <source>
        <dbReference type="EMBL" id="HHJ63277.1"/>
    </source>
</evidence>
<dbReference type="Gene3D" id="3.20.20.140">
    <property type="entry name" value="Metal-dependent hydrolases"/>
    <property type="match status" value="1"/>
</dbReference>
<dbReference type="SUPFAM" id="SSF51556">
    <property type="entry name" value="Metallo-dependent hydrolases"/>
    <property type="match status" value="1"/>
</dbReference>
<dbReference type="AlphaFoldDB" id="A0A7C5Q392"/>
<protein>
    <recommendedName>
        <fullName evidence="1">Amidohydrolase 3 domain-containing protein</fullName>
    </recommendedName>
</protein>
<dbReference type="InterPro" id="IPR013108">
    <property type="entry name" value="Amidohydro_3"/>
</dbReference>
<evidence type="ECO:0000259" key="1">
    <source>
        <dbReference type="Pfam" id="PF07969"/>
    </source>
</evidence>
<dbReference type="Pfam" id="PF07969">
    <property type="entry name" value="Amidohydro_3"/>
    <property type="match status" value="1"/>
</dbReference>
<name>A0A7C5Q392_AQUAO</name>
<dbReference type="PANTHER" id="PTHR22642">
    <property type="entry name" value="IMIDAZOLONEPROPIONASE"/>
    <property type="match status" value="1"/>
</dbReference>
<comment type="caution">
    <text evidence="2">The sequence shown here is derived from an EMBL/GenBank/DDBJ whole genome shotgun (WGS) entry which is preliminary data.</text>
</comment>
<accession>A0A7C5Q392</accession>
<dbReference type="EMBL" id="DRNB01000002">
    <property type="protein sequence ID" value="HHJ63277.1"/>
    <property type="molecule type" value="Genomic_DNA"/>
</dbReference>
<dbReference type="PANTHER" id="PTHR22642:SF2">
    <property type="entry name" value="PROTEIN LONG AFTER FAR-RED 3"/>
    <property type="match status" value="1"/>
</dbReference>
<organism evidence="2">
    <name type="scientific">Aquifex aeolicus</name>
    <dbReference type="NCBI Taxonomy" id="63363"/>
    <lineage>
        <taxon>Bacteria</taxon>
        <taxon>Pseudomonadati</taxon>
        <taxon>Aquificota</taxon>
        <taxon>Aquificia</taxon>
        <taxon>Aquificales</taxon>
        <taxon>Aquificaceae</taxon>
        <taxon>Aquifex</taxon>
    </lineage>
</organism>
<gene>
    <name evidence="2" type="ORF">ENJ61_00055</name>
</gene>
<feature type="domain" description="Amidohydrolase 3" evidence="1">
    <location>
        <begin position="32"/>
        <end position="283"/>
    </location>
</feature>
<dbReference type="Gene3D" id="3.10.310.70">
    <property type="match status" value="1"/>
</dbReference>